<dbReference type="SUPFAM" id="SSF88723">
    <property type="entry name" value="PIN domain-like"/>
    <property type="match status" value="1"/>
</dbReference>
<sequence length="765" mass="86271">MGIKGLWNVLSPYCEKKSLHEIRGETVAVDLAGWVCDSQNVTDYYIQPKLYLRNLFFRTVYLLLADINPIFVLEGDAPELKRDVMAARNAIQFRGAAPKSQAKSQAPSVSRKRFKGVLKECETLLKSMGVRCVKGSGEAEATCASLNSKRLVDAVVSQDSDCFAYGARRVYRNFSVSSSAGGGAMQGSVDCYDAEKMFQANGFGRKKMIALALLCGCDYGVGACGSSINTVVTFLHTVKDEDIIPRLLSWVTDTKEYEERARWASQPGRCDKCGHVGRTHIKNGCPMCNTHRSCNDLGHKSKVLESKRELSLRERALSCGMPFPEPKVMKEFLNATSDVGLGTIPQPSLIQFVKIMSKKLDWTERYCVEKFLPLLTKWHLQTCVPCKTIQPVEIKKKRNPRGVPSYEVVWSDISGQYEALIPDEQIKDGEVMADIWMTLERQDLMKEFYAELVERYEESIKKPPKVKKTREKKPADPKTDKPKRKYTRKQKISNLNSSMKNLSLSKSLNLSVSVNKLKRKIKRSAKGTIENYLKKRKSSLNSLSRNESRKKLDKGSKIAQGDQSADIVSRDYERNLETIRGLSGHGSKSRLVYEAKEVDYKKERKSINDLSNIEYDKSVNYNVVSTDSEGKYFEKGNTYGINAINKEIDISAAEDVVNKRSFAKDNFDNKENLIHILDTDIESDLSGIVDDIVSKAPIFTTAKVNNNLVKLVFQKRMDINCSTPKNSPQKSRNTSYFFDKLVEGDAFEMSLDNDTVDYSLPDIQI</sequence>
<comment type="caution">
    <text evidence="7">The sequence shown here is derived from an EMBL/GenBank/DDBJ whole genome shotgun (WGS) entry which is preliminary data.</text>
</comment>
<feature type="region of interest" description="Disordered" evidence="4">
    <location>
        <begin position="539"/>
        <end position="565"/>
    </location>
</feature>
<evidence type="ECO:0000313" key="7">
    <source>
        <dbReference type="EMBL" id="CAH4030745.1"/>
    </source>
</evidence>
<dbReference type="EMBL" id="CALOZG010000011">
    <property type="protein sequence ID" value="CAH4030745.1"/>
    <property type="molecule type" value="Genomic_DNA"/>
</dbReference>
<dbReference type="Gene3D" id="3.40.50.1010">
    <property type="entry name" value="5'-nuclease"/>
    <property type="match status" value="1"/>
</dbReference>
<organism evidence="7 8">
    <name type="scientific">Pieris brassicae</name>
    <name type="common">White butterfly</name>
    <name type="synonym">Large white butterfly</name>
    <dbReference type="NCBI Taxonomy" id="7116"/>
    <lineage>
        <taxon>Eukaryota</taxon>
        <taxon>Metazoa</taxon>
        <taxon>Ecdysozoa</taxon>
        <taxon>Arthropoda</taxon>
        <taxon>Hexapoda</taxon>
        <taxon>Insecta</taxon>
        <taxon>Pterygota</taxon>
        <taxon>Neoptera</taxon>
        <taxon>Endopterygota</taxon>
        <taxon>Lepidoptera</taxon>
        <taxon>Glossata</taxon>
        <taxon>Ditrysia</taxon>
        <taxon>Papilionoidea</taxon>
        <taxon>Pieridae</taxon>
        <taxon>Pierinae</taxon>
        <taxon>Pieris</taxon>
    </lineage>
</organism>
<gene>
    <name evidence="7" type="ORF">PIBRA_LOCUS7359</name>
</gene>
<feature type="compositionally biased region" description="Basic and acidic residues" evidence="4">
    <location>
        <begin position="546"/>
        <end position="556"/>
    </location>
</feature>
<dbReference type="PANTHER" id="PTHR11081:SF70">
    <property type="entry name" value="FLAP ENDONUCLEASE GEN HOMOLOG 1"/>
    <property type="match status" value="1"/>
</dbReference>
<dbReference type="Proteomes" id="UP001152562">
    <property type="component" value="Unassembled WGS sequence"/>
</dbReference>
<dbReference type="InterPro" id="IPR006086">
    <property type="entry name" value="XPG-I_dom"/>
</dbReference>
<dbReference type="InterPro" id="IPR029060">
    <property type="entry name" value="PIN-like_dom_sf"/>
</dbReference>
<dbReference type="PRINTS" id="PR00853">
    <property type="entry name" value="XPGRADSUPER"/>
</dbReference>
<evidence type="ECO:0008006" key="9">
    <source>
        <dbReference type="Google" id="ProtNLM"/>
    </source>
</evidence>
<keyword evidence="3" id="KW-0539">Nucleus</keyword>
<keyword evidence="2" id="KW-0378">Hydrolase</keyword>
<dbReference type="SUPFAM" id="SSF47807">
    <property type="entry name" value="5' to 3' exonuclease, C-terminal subdomain"/>
    <property type="match status" value="1"/>
</dbReference>
<evidence type="ECO:0000259" key="6">
    <source>
        <dbReference type="SMART" id="SM00485"/>
    </source>
</evidence>
<dbReference type="SMART" id="SM00485">
    <property type="entry name" value="XPGN"/>
    <property type="match status" value="1"/>
</dbReference>
<feature type="domain" description="XPG N-terminal" evidence="6">
    <location>
        <begin position="1"/>
        <end position="95"/>
    </location>
</feature>
<dbReference type="InterPro" id="IPR006085">
    <property type="entry name" value="XPG_DNA_repair_N"/>
</dbReference>
<dbReference type="SMART" id="SM00484">
    <property type="entry name" value="XPGI"/>
    <property type="match status" value="1"/>
</dbReference>
<dbReference type="Pfam" id="PF18704">
    <property type="entry name" value="Chromo_2"/>
    <property type="match status" value="1"/>
</dbReference>
<accession>A0A9P0TK71</accession>
<dbReference type="InterPro" id="IPR036279">
    <property type="entry name" value="5-3_exonuclease_C_sf"/>
</dbReference>
<proteinExistence type="predicted"/>
<keyword evidence="1" id="KW-0540">Nuclease</keyword>
<evidence type="ECO:0000313" key="8">
    <source>
        <dbReference type="Proteomes" id="UP001152562"/>
    </source>
</evidence>
<feature type="compositionally biased region" description="Basic residues" evidence="4">
    <location>
        <begin position="481"/>
        <end position="491"/>
    </location>
</feature>
<evidence type="ECO:0000256" key="3">
    <source>
        <dbReference type="ARBA" id="ARBA00023242"/>
    </source>
</evidence>
<dbReference type="Pfam" id="PF00867">
    <property type="entry name" value="XPG_I"/>
    <property type="match status" value="1"/>
</dbReference>
<evidence type="ECO:0000256" key="2">
    <source>
        <dbReference type="ARBA" id="ARBA00022801"/>
    </source>
</evidence>
<dbReference type="Pfam" id="PF00752">
    <property type="entry name" value="XPG_N"/>
    <property type="match status" value="1"/>
</dbReference>
<dbReference type="CDD" id="cd09869">
    <property type="entry name" value="PIN_GEN1"/>
    <property type="match status" value="1"/>
</dbReference>
<dbReference type="PANTHER" id="PTHR11081">
    <property type="entry name" value="FLAP ENDONUCLEASE FAMILY MEMBER"/>
    <property type="match status" value="1"/>
</dbReference>
<dbReference type="AlphaFoldDB" id="A0A9P0TK71"/>
<feature type="region of interest" description="Disordered" evidence="4">
    <location>
        <begin position="463"/>
        <end position="498"/>
    </location>
</feature>
<dbReference type="GO" id="GO:0000400">
    <property type="term" value="F:four-way junction DNA binding"/>
    <property type="evidence" value="ECO:0007669"/>
    <property type="project" value="TreeGrafter"/>
</dbReference>
<dbReference type="InterPro" id="IPR006084">
    <property type="entry name" value="XPG/Rad2"/>
</dbReference>
<evidence type="ECO:0000256" key="4">
    <source>
        <dbReference type="SAM" id="MobiDB-lite"/>
    </source>
</evidence>
<name>A0A9P0TK71_PIEBR</name>
<feature type="domain" description="XPG-I" evidence="5">
    <location>
        <begin position="126"/>
        <end position="203"/>
    </location>
</feature>
<keyword evidence="8" id="KW-1185">Reference proteome</keyword>
<reference evidence="7" key="1">
    <citation type="submission" date="2022-05" db="EMBL/GenBank/DDBJ databases">
        <authorList>
            <person name="Okamura Y."/>
        </authorList>
    </citation>
    <scope>NUCLEOTIDE SEQUENCE</scope>
</reference>
<evidence type="ECO:0000259" key="5">
    <source>
        <dbReference type="SMART" id="SM00484"/>
    </source>
</evidence>
<dbReference type="InterPro" id="IPR041012">
    <property type="entry name" value="GEN_chromo"/>
</dbReference>
<evidence type="ECO:0000256" key="1">
    <source>
        <dbReference type="ARBA" id="ARBA00022722"/>
    </source>
</evidence>
<protein>
    <recommendedName>
        <fullName evidence="9">Flap endonuclease GEN</fullName>
    </recommendedName>
</protein>
<dbReference type="GO" id="GO:0017108">
    <property type="term" value="F:5'-flap endonuclease activity"/>
    <property type="evidence" value="ECO:0007669"/>
    <property type="project" value="TreeGrafter"/>
</dbReference>